<feature type="domain" description="Cadherin" evidence="15">
    <location>
        <begin position="133"/>
        <end position="244"/>
    </location>
</feature>
<feature type="domain" description="Cadherin" evidence="15">
    <location>
        <begin position="16"/>
        <end position="132"/>
    </location>
</feature>
<keyword evidence="8 13" id="KW-1133">Transmembrane helix</keyword>
<dbReference type="Pfam" id="PF00028">
    <property type="entry name" value="Cadherin"/>
    <property type="match status" value="5"/>
</dbReference>
<reference evidence="16" key="1">
    <citation type="submission" date="2021-01" db="EMBL/GenBank/DDBJ databases">
        <authorList>
            <person name="Li R."/>
            <person name="Bekaert M."/>
        </authorList>
    </citation>
    <scope>NUCLEOTIDE SEQUENCE</scope>
    <source>
        <strain evidence="16">Farmed</strain>
    </source>
</reference>
<keyword evidence="10" id="KW-0325">Glycoprotein</keyword>
<evidence type="ECO:0000256" key="3">
    <source>
        <dbReference type="ARBA" id="ARBA00022692"/>
    </source>
</evidence>
<accession>A0A812BN36</accession>
<feature type="compositionally biased region" description="Polar residues" evidence="12">
    <location>
        <begin position="767"/>
        <end position="777"/>
    </location>
</feature>
<keyword evidence="5" id="KW-0677">Repeat</keyword>
<dbReference type="PRINTS" id="PR00205">
    <property type="entry name" value="CADHERIN"/>
</dbReference>
<evidence type="ECO:0000256" key="11">
    <source>
        <dbReference type="PROSITE-ProRule" id="PRU00043"/>
    </source>
</evidence>
<dbReference type="GO" id="GO:0005886">
    <property type="term" value="C:plasma membrane"/>
    <property type="evidence" value="ECO:0007669"/>
    <property type="project" value="UniProtKB-SubCell"/>
</dbReference>
<dbReference type="InterPro" id="IPR050174">
    <property type="entry name" value="Protocadherin/Cadherin-CA"/>
</dbReference>
<dbReference type="EMBL" id="CAHIKZ030000807">
    <property type="protein sequence ID" value="CAE1239679.1"/>
    <property type="molecule type" value="Genomic_DNA"/>
</dbReference>
<comment type="caution">
    <text evidence="16">The sequence shown here is derived from an EMBL/GenBank/DDBJ whole genome shotgun (WGS) entry which is preliminary data.</text>
</comment>
<name>A0A812BN36_ACAPH</name>
<dbReference type="CDD" id="cd11304">
    <property type="entry name" value="Cadherin_repeat"/>
    <property type="match status" value="6"/>
</dbReference>
<keyword evidence="4 14" id="KW-0732">Signal</keyword>
<dbReference type="SUPFAM" id="SSF49313">
    <property type="entry name" value="Cadherin-like"/>
    <property type="match status" value="5"/>
</dbReference>
<evidence type="ECO:0000256" key="7">
    <source>
        <dbReference type="ARBA" id="ARBA00022889"/>
    </source>
</evidence>
<feature type="chain" id="PRO_5032392670" evidence="14">
    <location>
        <begin position="18"/>
        <end position="883"/>
    </location>
</feature>
<dbReference type="InterPro" id="IPR015919">
    <property type="entry name" value="Cadherin-like_sf"/>
</dbReference>
<keyword evidence="3 13" id="KW-0812">Transmembrane</keyword>
<evidence type="ECO:0000256" key="10">
    <source>
        <dbReference type="ARBA" id="ARBA00023180"/>
    </source>
</evidence>
<sequence>MLVPIWLLFFFSPWCQAVDLTYSIEEGKSPSTYIGNVALDSHLLDGVLPEDQKLLRFSQMEHGLTGNTLLFRVGKNSGKLYTAQILDAEVLCVRNKECFRMVDIAVRRRESFVKILEVKVIIKDINDNRPEFPEERVQIEFSEESLKGARRSIPNAIDHDISPLNSQITYQLKKGGDEPFMLSVLKSVDGISKLSIVLEERLNREVQDSYVLQVIAKDGGTPPKKSVLHVLILVADVNDNTPVFSRNTYNVSIKYEHDIATPVAVLTAKDLDSGKNGEICYHFSSQTSAVAQSHFELNEQTGEIFLSSKLSSGHEFKYELYVVAMDGGDPPLSSTAKVLVNVINQQNNPPIIDVNFVSASTSVGNTATISEDIAVGSFIAYVKVTDNDAGPNGDVICELHHDKFLLQSIGVKKYKVTIKNPLDRETLDHYKLTISCQDRGMPVLHSSNTFSIQVIDVNDIRPQFSRDTFKFSVYENQNSKFPVGIINATDPDLGVGGKLTYSLVTTDKQFLPFQIGANGSIFTVMSLDHEFQDVYEFQVLVKDNGLPPLNNTVNVLIEVRDENDNAPYFTFPSVNPYTLDVVYYTYRTSNITVLKATDSDSRENAFLKYEISGGNDKQLFTINHYSGLLSFTHVITRQDAGAYDVQFTVKDSGNPVLSATTNITLVLTVSNKSFEMLNAVHKQIEDQIHLYLLIAIVLVAVIVSVPLTAAVSMCIIRCKDRGCLARRGRVTTSSSQLSEQRNLMFSSHETSWSDMALARKDADTLHSSEANRSTKSLCSGDKTEARRKTASGNKSQKGQDVIYQSYIYHCFYLIFSFSFCISFSSSFAFLSCISISPFISFSLSFTRSFSSFFSVSSTLLPSASTTIPSILCIIQFPIAYHFF</sequence>
<evidence type="ECO:0000256" key="14">
    <source>
        <dbReference type="SAM" id="SignalP"/>
    </source>
</evidence>
<dbReference type="GO" id="GO:0005509">
    <property type="term" value="F:calcium ion binding"/>
    <property type="evidence" value="ECO:0007669"/>
    <property type="project" value="UniProtKB-UniRule"/>
</dbReference>
<protein>
    <submittedName>
        <fullName evidence="16">PCDHGB</fullName>
    </submittedName>
</protein>
<dbReference type="PROSITE" id="PS00232">
    <property type="entry name" value="CADHERIN_1"/>
    <property type="match status" value="2"/>
</dbReference>
<dbReference type="FunFam" id="2.60.40.60:FF:000134">
    <property type="entry name" value="protocadherin Fat 4"/>
    <property type="match status" value="1"/>
</dbReference>
<comment type="subcellular location">
    <subcellularLocation>
        <location evidence="1">Cell membrane</location>
        <topology evidence="1">Single-pass type I membrane protein</topology>
    </subcellularLocation>
</comment>
<dbReference type="PANTHER" id="PTHR24028:SF146">
    <property type="entry name" value="CADHERIN 96CB, ISOFORM D-RELATED"/>
    <property type="match status" value="1"/>
</dbReference>
<dbReference type="PANTHER" id="PTHR24028">
    <property type="entry name" value="CADHERIN-87A"/>
    <property type="match status" value="1"/>
</dbReference>
<dbReference type="FunFam" id="2.60.40.60:FF:000020">
    <property type="entry name" value="Dachsous cadherin-related 1b"/>
    <property type="match status" value="1"/>
</dbReference>
<organism evidence="16 17">
    <name type="scientific">Acanthosepion pharaonis</name>
    <name type="common">Pharaoh cuttlefish</name>
    <name type="synonym">Sepia pharaonis</name>
    <dbReference type="NCBI Taxonomy" id="158019"/>
    <lineage>
        <taxon>Eukaryota</taxon>
        <taxon>Metazoa</taxon>
        <taxon>Spiralia</taxon>
        <taxon>Lophotrochozoa</taxon>
        <taxon>Mollusca</taxon>
        <taxon>Cephalopoda</taxon>
        <taxon>Coleoidea</taxon>
        <taxon>Decapodiformes</taxon>
        <taxon>Sepiida</taxon>
        <taxon>Sepiina</taxon>
        <taxon>Sepiidae</taxon>
        <taxon>Acanthosepion</taxon>
    </lineage>
</organism>
<dbReference type="OrthoDB" id="6252479at2759"/>
<keyword evidence="17" id="KW-1185">Reference proteome</keyword>
<dbReference type="SMART" id="SM00112">
    <property type="entry name" value="CA"/>
    <property type="match status" value="6"/>
</dbReference>
<feature type="region of interest" description="Disordered" evidence="12">
    <location>
        <begin position="764"/>
        <end position="792"/>
    </location>
</feature>
<feature type="domain" description="Cadherin" evidence="15">
    <location>
        <begin position="465"/>
        <end position="569"/>
    </location>
</feature>
<dbReference type="Proteomes" id="UP000597762">
    <property type="component" value="Unassembled WGS sequence"/>
</dbReference>
<evidence type="ECO:0000256" key="5">
    <source>
        <dbReference type="ARBA" id="ARBA00022737"/>
    </source>
</evidence>
<gene>
    <name evidence="16" type="ORF">SPHA_21938</name>
</gene>
<evidence type="ECO:0000256" key="6">
    <source>
        <dbReference type="ARBA" id="ARBA00022837"/>
    </source>
</evidence>
<keyword evidence="6 11" id="KW-0106">Calcium</keyword>
<dbReference type="Gene3D" id="2.60.40.60">
    <property type="entry name" value="Cadherins"/>
    <property type="match status" value="6"/>
</dbReference>
<feature type="transmembrane region" description="Helical" evidence="13">
    <location>
        <begin position="859"/>
        <end position="880"/>
    </location>
</feature>
<feature type="domain" description="Cadherin" evidence="15">
    <location>
        <begin position="245"/>
        <end position="352"/>
    </location>
</feature>
<dbReference type="AlphaFoldDB" id="A0A812BN36"/>
<feature type="domain" description="Cadherin" evidence="15">
    <location>
        <begin position="361"/>
        <end position="464"/>
    </location>
</feature>
<feature type="signal peptide" evidence="14">
    <location>
        <begin position="1"/>
        <end position="17"/>
    </location>
</feature>
<evidence type="ECO:0000256" key="2">
    <source>
        <dbReference type="ARBA" id="ARBA00022475"/>
    </source>
</evidence>
<evidence type="ECO:0000256" key="13">
    <source>
        <dbReference type="SAM" id="Phobius"/>
    </source>
</evidence>
<dbReference type="PROSITE" id="PS50268">
    <property type="entry name" value="CADHERIN_2"/>
    <property type="match status" value="6"/>
</dbReference>
<feature type="transmembrane region" description="Helical" evidence="13">
    <location>
        <begin position="806"/>
        <end position="839"/>
    </location>
</feature>
<dbReference type="GO" id="GO:0007156">
    <property type="term" value="P:homophilic cell adhesion via plasma membrane adhesion molecules"/>
    <property type="evidence" value="ECO:0007669"/>
    <property type="project" value="InterPro"/>
</dbReference>
<evidence type="ECO:0000313" key="16">
    <source>
        <dbReference type="EMBL" id="CAE1239679.1"/>
    </source>
</evidence>
<keyword evidence="2" id="KW-1003">Cell membrane</keyword>
<keyword evidence="7" id="KW-0130">Cell adhesion</keyword>
<keyword evidence="9 13" id="KW-0472">Membrane</keyword>
<evidence type="ECO:0000256" key="8">
    <source>
        <dbReference type="ARBA" id="ARBA00022989"/>
    </source>
</evidence>
<evidence type="ECO:0000256" key="9">
    <source>
        <dbReference type="ARBA" id="ARBA00023136"/>
    </source>
</evidence>
<dbReference type="InterPro" id="IPR020894">
    <property type="entry name" value="Cadherin_CS"/>
</dbReference>
<evidence type="ECO:0000256" key="12">
    <source>
        <dbReference type="SAM" id="MobiDB-lite"/>
    </source>
</evidence>
<dbReference type="InterPro" id="IPR002126">
    <property type="entry name" value="Cadherin-like_dom"/>
</dbReference>
<evidence type="ECO:0000256" key="4">
    <source>
        <dbReference type="ARBA" id="ARBA00022729"/>
    </source>
</evidence>
<feature type="transmembrane region" description="Helical" evidence="13">
    <location>
        <begin position="690"/>
        <end position="716"/>
    </location>
</feature>
<evidence type="ECO:0000313" key="17">
    <source>
        <dbReference type="Proteomes" id="UP000597762"/>
    </source>
</evidence>
<dbReference type="FunFam" id="2.60.40.60:FF:000007">
    <property type="entry name" value="Protocadherin alpha 2"/>
    <property type="match status" value="1"/>
</dbReference>
<dbReference type="FunFam" id="2.60.40.60:FF:000002">
    <property type="entry name" value="Protocadherin alpha 2"/>
    <property type="match status" value="1"/>
</dbReference>
<evidence type="ECO:0000259" key="15">
    <source>
        <dbReference type="PROSITE" id="PS50268"/>
    </source>
</evidence>
<evidence type="ECO:0000256" key="1">
    <source>
        <dbReference type="ARBA" id="ARBA00004251"/>
    </source>
</evidence>
<proteinExistence type="predicted"/>
<feature type="domain" description="Cadherin" evidence="15">
    <location>
        <begin position="573"/>
        <end position="677"/>
    </location>
</feature>